<feature type="compositionally biased region" description="Pro residues" evidence="1">
    <location>
        <begin position="509"/>
        <end position="537"/>
    </location>
</feature>
<dbReference type="EMBL" id="CAXHTB010000004">
    <property type="protein sequence ID" value="CAL0305446.1"/>
    <property type="molecule type" value="Genomic_DNA"/>
</dbReference>
<evidence type="ECO:0000313" key="5">
    <source>
        <dbReference type="Proteomes" id="UP001497480"/>
    </source>
</evidence>
<evidence type="ECO:0000259" key="2">
    <source>
        <dbReference type="Pfam" id="PF22600"/>
    </source>
</evidence>
<feature type="domain" description="Poly(A) RNA polymerase mitochondrial-like central palm" evidence="2">
    <location>
        <begin position="38"/>
        <end position="163"/>
    </location>
</feature>
<keyword evidence="5" id="KW-1185">Reference proteome</keyword>
<dbReference type="Pfam" id="PF26180">
    <property type="entry name" value="PAP-OAS1"/>
    <property type="match status" value="1"/>
</dbReference>
<dbReference type="CDD" id="cd05402">
    <property type="entry name" value="NT_PAP_TUTase"/>
    <property type="match status" value="1"/>
</dbReference>
<evidence type="ECO:0000313" key="4">
    <source>
        <dbReference type="EMBL" id="CAL0305446.1"/>
    </source>
</evidence>
<name>A0AAV1W8H6_LUPLU</name>
<feature type="domain" description="PAP/OAS1 substrate-binding-related" evidence="3">
    <location>
        <begin position="176"/>
        <end position="364"/>
    </location>
</feature>
<dbReference type="Gene3D" id="1.10.1410.10">
    <property type="match status" value="1"/>
</dbReference>
<dbReference type="Pfam" id="PF22600">
    <property type="entry name" value="MTPAP-like_central"/>
    <property type="match status" value="1"/>
</dbReference>
<feature type="compositionally biased region" description="Low complexity" evidence="1">
    <location>
        <begin position="996"/>
        <end position="1009"/>
    </location>
</feature>
<organism evidence="4 5">
    <name type="scientific">Lupinus luteus</name>
    <name type="common">European yellow lupine</name>
    <dbReference type="NCBI Taxonomy" id="3873"/>
    <lineage>
        <taxon>Eukaryota</taxon>
        <taxon>Viridiplantae</taxon>
        <taxon>Streptophyta</taxon>
        <taxon>Embryophyta</taxon>
        <taxon>Tracheophyta</taxon>
        <taxon>Spermatophyta</taxon>
        <taxon>Magnoliopsida</taxon>
        <taxon>eudicotyledons</taxon>
        <taxon>Gunneridae</taxon>
        <taxon>Pentapetalae</taxon>
        <taxon>rosids</taxon>
        <taxon>fabids</taxon>
        <taxon>Fabales</taxon>
        <taxon>Fabaceae</taxon>
        <taxon>Papilionoideae</taxon>
        <taxon>50 kb inversion clade</taxon>
        <taxon>genistoids sensu lato</taxon>
        <taxon>core genistoids</taxon>
        <taxon>Genisteae</taxon>
        <taxon>Lupinus</taxon>
    </lineage>
</organism>
<sequence length="1028" mass="117033">MDDHQRRTMMNCFTPNGVLPNKASSIIKELDRNRCDELEKRTSVLLKQILPNHNSEELRNSVVSYLRRLIMSSVPCQVFIFGSVPLKTYLPDGDIDLTAFSDDKDFKDSLVHEVRGVLEKEGKNENAEFRVQEVQYIEAEVTILKCLVDKFVVDISFNQISGLCTLCFLEEVDSLIIQNHLFKRSIILIKAWCFHESRILGAHHGLISSYALEVLVLYIFHIYSDIFAFAGPLEVFFRFLDFFSKFDWKNYIISLWGPIPISSLPNIRAEPPHNDCRELLLEGDFLFACKAFYGVNRRNQEPFVSKHLNIVDPLCENNNLGRSIRNFYRIKSAISLGAKRLMRLFECTEDRITAEFDYFFKNTWDLHGNGHWMDLNNYNLYLKNNPTPQENEIEQAHQTSHSVHQKPMFGTFDVSSVTWSTRTSDMKKSLTDIGKTPMYPSNEVHAIMPQIPSQDWRSEEYGLSVDDAMRMHHEEYDLIHLAESYENHSLHGYIQAPFNVNSNNLPFPSPAPPGFLTPPPSGSPPPQPPAPGFPTAPTPGFEHAQSSAVPPVIVPSWSYCMPNSDHDNISEGLVSEQDRDGGSSSCNSPFWNSSGTSYLPKEYWDATEHKWLARENDSDDSPSLSPQLADPTHLAQNKNGIVTSNAQDSRSAGHKRGPIVVPNPSRFSPASSQRGIENQVLSAFPFGHSRPTYPTNTKFTFNNIPILTYTPLNYMEMNSDLINLNSPQKSRQLNHLLMHNYSSTDETSEPYVGTPWPDILKADFLSHWLNLQHGRLCENPQLQGHLPYLPANAVVPPFYFPPLPAYSPWDVAPRRPADFMNNMPHCFPPLLYSMLPNLFPQHAFNPCLNNRNVELTPGYRSVGIGTFLPDPVSYQNRYYRRKNYSFNRNEEGNNGYKRNEDRKEYHHNFDAEERYRRSVHFGNFRCKTRQYYRRRNNGPAFDASIFDNNSDATVIVPDNNVEQQPLPSDGTNAASNQGESSQSASNEMENVEGESADPSPQQPPASDSPGTQDEDVSIFNDADFPRLS</sequence>
<feature type="compositionally biased region" description="Low complexity" evidence="1">
    <location>
        <begin position="621"/>
        <end position="631"/>
    </location>
</feature>
<reference evidence="4 5" key="1">
    <citation type="submission" date="2024-03" db="EMBL/GenBank/DDBJ databases">
        <authorList>
            <person name="Martinez-Hernandez J."/>
        </authorList>
    </citation>
    <scope>NUCLEOTIDE SEQUENCE [LARGE SCALE GENOMIC DNA]</scope>
</reference>
<dbReference type="SUPFAM" id="SSF81631">
    <property type="entry name" value="PAP/OAS1 substrate-binding domain"/>
    <property type="match status" value="1"/>
</dbReference>
<dbReference type="InterPro" id="IPR058921">
    <property type="entry name" value="PAP/OAS1-rel"/>
</dbReference>
<feature type="region of interest" description="Disordered" evidence="1">
    <location>
        <begin position="615"/>
        <end position="674"/>
    </location>
</feature>
<dbReference type="AlphaFoldDB" id="A0AAV1W8H6"/>
<evidence type="ECO:0000259" key="3">
    <source>
        <dbReference type="Pfam" id="PF26180"/>
    </source>
</evidence>
<gene>
    <name evidence="4" type="ORF">LLUT_LOCUS6506</name>
</gene>
<proteinExistence type="predicted"/>
<feature type="region of interest" description="Disordered" evidence="1">
    <location>
        <begin position="509"/>
        <end position="546"/>
    </location>
</feature>
<dbReference type="InterPro" id="IPR058920">
    <property type="entry name" value="PAP-OAS1-bd-rel"/>
</dbReference>
<dbReference type="InterPro" id="IPR054708">
    <property type="entry name" value="MTPAP-like_central"/>
</dbReference>
<accession>A0AAV1W8H6</accession>
<feature type="compositionally biased region" description="Polar residues" evidence="1">
    <location>
        <begin position="665"/>
        <end position="674"/>
    </location>
</feature>
<protein>
    <recommendedName>
        <fullName evidence="6">Polymerase nucleotidyl transferase domain-containing protein</fullName>
    </recommendedName>
</protein>
<dbReference type="Gene3D" id="3.30.460.10">
    <property type="entry name" value="Beta Polymerase, domain 2"/>
    <property type="match status" value="1"/>
</dbReference>
<dbReference type="PANTHER" id="PTHR45979">
    <property type="entry name" value="PAP/OAS1 SUBSTRATE-BINDING DOMAIN SUPERFAMILY"/>
    <property type="match status" value="1"/>
</dbReference>
<feature type="compositionally biased region" description="Polar residues" evidence="1">
    <location>
        <begin position="634"/>
        <end position="650"/>
    </location>
</feature>
<comment type="caution">
    <text evidence="4">The sequence shown here is derived from an EMBL/GenBank/DDBJ whole genome shotgun (WGS) entry which is preliminary data.</text>
</comment>
<dbReference type="InterPro" id="IPR043519">
    <property type="entry name" value="NT_sf"/>
</dbReference>
<dbReference type="SUPFAM" id="SSF81301">
    <property type="entry name" value="Nucleotidyltransferase"/>
    <property type="match status" value="1"/>
</dbReference>
<feature type="region of interest" description="Disordered" evidence="1">
    <location>
        <begin position="568"/>
        <end position="591"/>
    </location>
</feature>
<dbReference type="Proteomes" id="UP001497480">
    <property type="component" value="Unassembled WGS sequence"/>
</dbReference>
<dbReference type="PANTHER" id="PTHR45979:SF30">
    <property type="entry name" value="NUCLEOTIDYLTRANSFERASE"/>
    <property type="match status" value="1"/>
</dbReference>
<feature type="region of interest" description="Disordered" evidence="1">
    <location>
        <begin position="960"/>
        <end position="1028"/>
    </location>
</feature>
<evidence type="ECO:0000256" key="1">
    <source>
        <dbReference type="SAM" id="MobiDB-lite"/>
    </source>
</evidence>
<evidence type="ECO:0008006" key="6">
    <source>
        <dbReference type="Google" id="ProtNLM"/>
    </source>
</evidence>
<feature type="compositionally biased region" description="Polar residues" evidence="1">
    <location>
        <begin position="960"/>
        <end position="988"/>
    </location>
</feature>